<dbReference type="EMBL" id="KI925454">
    <property type="protein sequence ID" value="ETW86920.1"/>
    <property type="molecule type" value="Genomic_DNA"/>
</dbReference>
<dbReference type="GO" id="GO:0005634">
    <property type="term" value="C:nucleus"/>
    <property type="evidence" value="ECO:0007669"/>
    <property type="project" value="UniProtKB-SubCell"/>
</dbReference>
<evidence type="ECO:0000259" key="4">
    <source>
        <dbReference type="PROSITE" id="PS50071"/>
    </source>
</evidence>
<evidence type="ECO:0000256" key="3">
    <source>
        <dbReference type="SAM" id="MobiDB-lite"/>
    </source>
</evidence>
<proteinExistence type="predicted"/>
<feature type="compositionally biased region" description="Basic residues" evidence="3">
    <location>
        <begin position="11"/>
        <end position="35"/>
    </location>
</feature>
<protein>
    <recommendedName>
        <fullName evidence="4">Homeobox domain-containing protein</fullName>
    </recommendedName>
</protein>
<feature type="region of interest" description="Disordered" evidence="3">
    <location>
        <begin position="1"/>
        <end position="43"/>
    </location>
</feature>
<dbReference type="PROSITE" id="PS50071">
    <property type="entry name" value="HOMEOBOX_2"/>
    <property type="match status" value="1"/>
</dbReference>
<dbReference type="KEGG" id="hir:HETIRDRAFT_306200"/>
<keyword evidence="1 2" id="KW-0539">Nucleus</keyword>
<feature type="domain" description="Homeobox" evidence="4">
    <location>
        <begin position="36"/>
        <end position="96"/>
    </location>
</feature>
<dbReference type="SMART" id="SM00389">
    <property type="entry name" value="HOX"/>
    <property type="match status" value="1"/>
</dbReference>
<dbReference type="Proteomes" id="UP000030671">
    <property type="component" value="Unassembled WGS sequence"/>
</dbReference>
<reference evidence="5 6" key="1">
    <citation type="journal article" date="2012" name="New Phytol.">
        <title>Insight into trade-off between wood decay and parasitism from the genome of a fungal forest pathogen.</title>
        <authorList>
            <person name="Olson A."/>
            <person name="Aerts A."/>
            <person name="Asiegbu F."/>
            <person name="Belbahri L."/>
            <person name="Bouzid O."/>
            <person name="Broberg A."/>
            <person name="Canback B."/>
            <person name="Coutinho P.M."/>
            <person name="Cullen D."/>
            <person name="Dalman K."/>
            <person name="Deflorio G."/>
            <person name="van Diepen L.T."/>
            <person name="Dunand C."/>
            <person name="Duplessis S."/>
            <person name="Durling M."/>
            <person name="Gonthier P."/>
            <person name="Grimwood J."/>
            <person name="Fossdal C.G."/>
            <person name="Hansson D."/>
            <person name="Henrissat B."/>
            <person name="Hietala A."/>
            <person name="Himmelstrand K."/>
            <person name="Hoffmeister D."/>
            <person name="Hogberg N."/>
            <person name="James T.Y."/>
            <person name="Karlsson M."/>
            <person name="Kohler A."/>
            <person name="Kues U."/>
            <person name="Lee Y.H."/>
            <person name="Lin Y.C."/>
            <person name="Lind M."/>
            <person name="Lindquist E."/>
            <person name="Lombard V."/>
            <person name="Lucas S."/>
            <person name="Lunden K."/>
            <person name="Morin E."/>
            <person name="Murat C."/>
            <person name="Park J."/>
            <person name="Raffaello T."/>
            <person name="Rouze P."/>
            <person name="Salamov A."/>
            <person name="Schmutz J."/>
            <person name="Solheim H."/>
            <person name="Stahlberg J."/>
            <person name="Velez H."/>
            <person name="de Vries R.P."/>
            <person name="Wiebenga A."/>
            <person name="Woodward S."/>
            <person name="Yakovlev I."/>
            <person name="Garbelotto M."/>
            <person name="Martin F."/>
            <person name="Grigoriev I.V."/>
            <person name="Stenlid J."/>
        </authorList>
    </citation>
    <scope>NUCLEOTIDE SEQUENCE [LARGE SCALE GENOMIC DNA]</scope>
    <source>
        <strain evidence="5 6">TC 32-1</strain>
    </source>
</reference>
<dbReference type="CDD" id="cd00086">
    <property type="entry name" value="homeodomain"/>
    <property type="match status" value="1"/>
</dbReference>
<keyword evidence="6" id="KW-1185">Reference proteome</keyword>
<accession>W4KNG0</accession>
<dbReference type="SUPFAM" id="SSF46689">
    <property type="entry name" value="Homeodomain-like"/>
    <property type="match status" value="1"/>
</dbReference>
<dbReference type="Pfam" id="PF00046">
    <property type="entry name" value="Homeodomain"/>
    <property type="match status" value="1"/>
</dbReference>
<evidence type="ECO:0000256" key="1">
    <source>
        <dbReference type="PROSITE-ProRule" id="PRU00108"/>
    </source>
</evidence>
<feature type="DNA-binding region" description="Homeobox" evidence="1">
    <location>
        <begin position="38"/>
        <end position="97"/>
    </location>
</feature>
<sequence length="178" mass="19837">MAVQSAMKQRQAAKSHKLRRRTSPSPRHKQRKTSAARRADQGRRATPYQLYIYTLGFIKDPLPTQEQIRAYAHRVDERPERVNNWFSNARQKLARLKRSNDLPGTNKALIQQLRDIGIEYVASDTAPSGSATSGSRESSPAALIERVRDTDPSVIDGALSLLYLVKRVSEVGEGPSGA</sequence>
<dbReference type="GeneID" id="20669388"/>
<keyword evidence="1 2" id="KW-0238">DNA-binding</keyword>
<dbReference type="InterPro" id="IPR009057">
    <property type="entry name" value="Homeodomain-like_sf"/>
</dbReference>
<evidence type="ECO:0000313" key="5">
    <source>
        <dbReference type="EMBL" id="ETW86920.1"/>
    </source>
</evidence>
<dbReference type="RefSeq" id="XP_009540884.1">
    <property type="nucleotide sequence ID" value="XM_009542589.1"/>
</dbReference>
<dbReference type="InterPro" id="IPR001356">
    <property type="entry name" value="HD"/>
</dbReference>
<gene>
    <name evidence="5" type="ORF">HETIRDRAFT_306200</name>
</gene>
<organism evidence="5 6">
    <name type="scientific">Heterobasidion irregulare (strain TC 32-1)</name>
    <dbReference type="NCBI Taxonomy" id="747525"/>
    <lineage>
        <taxon>Eukaryota</taxon>
        <taxon>Fungi</taxon>
        <taxon>Dikarya</taxon>
        <taxon>Basidiomycota</taxon>
        <taxon>Agaricomycotina</taxon>
        <taxon>Agaricomycetes</taxon>
        <taxon>Russulales</taxon>
        <taxon>Bondarzewiaceae</taxon>
        <taxon>Heterobasidion</taxon>
        <taxon>Heterobasidion annosum species complex</taxon>
    </lineage>
</organism>
<dbReference type="HOGENOM" id="CLU_1510806_0_0_1"/>
<dbReference type="Gene3D" id="1.10.10.60">
    <property type="entry name" value="Homeodomain-like"/>
    <property type="match status" value="1"/>
</dbReference>
<evidence type="ECO:0000256" key="2">
    <source>
        <dbReference type="RuleBase" id="RU000682"/>
    </source>
</evidence>
<evidence type="ECO:0000313" key="6">
    <source>
        <dbReference type="Proteomes" id="UP000030671"/>
    </source>
</evidence>
<dbReference type="AlphaFoldDB" id="W4KNG0"/>
<comment type="subcellular location">
    <subcellularLocation>
        <location evidence="1 2">Nucleus</location>
    </subcellularLocation>
</comment>
<dbReference type="InParanoid" id="W4KNG0"/>
<keyword evidence="1 2" id="KW-0371">Homeobox</keyword>
<name>W4KNG0_HETIT</name>
<dbReference type="GO" id="GO:0003677">
    <property type="term" value="F:DNA binding"/>
    <property type="evidence" value="ECO:0007669"/>
    <property type="project" value="UniProtKB-UniRule"/>
</dbReference>